<dbReference type="InterPro" id="IPR022002">
    <property type="entry name" value="ChsH2_Znr"/>
</dbReference>
<dbReference type="InterPro" id="IPR052513">
    <property type="entry name" value="Thioester_dehydratase-like"/>
</dbReference>
<dbReference type="PANTHER" id="PTHR34075">
    <property type="entry name" value="BLR3430 PROTEIN"/>
    <property type="match status" value="1"/>
</dbReference>
<proteinExistence type="predicted"/>
<dbReference type="EMBL" id="CADCVT010000373">
    <property type="protein sequence ID" value="CAA9527533.1"/>
    <property type="molecule type" value="Genomic_DNA"/>
</dbReference>
<evidence type="ECO:0000259" key="1">
    <source>
        <dbReference type="Pfam" id="PF12172"/>
    </source>
</evidence>
<sequence length="104" mass="11123">MEAPTALHFQRCASCASAVHPPRPMCPVCGSRELGWEESTGHGTVYSTSDVHTRDGVHNVSLIDLDEGIRLMSSVPASLEIGERVGAFVDDDGRLVFAPLAEAM</sequence>
<accession>A0A6J4TPI3</accession>
<dbReference type="Pfam" id="PF12172">
    <property type="entry name" value="zf-ChsH2"/>
    <property type="match status" value="1"/>
</dbReference>
<dbReference type="InterPro" id="IPR012340">
    <property type="entry name" value="NA-bd_OB-fold"/>
</dbReference>
<reference evidence="2" key="1">
    <citation type="submission" date="2020-02" db="EMBL/GenBank/DDBJ databases">
        <authorList>
            <person name="Meier V. D."/>
        </authorList>
    </citation>
    <scope>NUCLEOTIDE SEQUENCE</scope>
    <source>
        <strain evidence="2">AVDCRST_MAG85</strain>
    </source>
</reference>
<name>A0A6J4TPI3_9ACTN</name>
<gene>
    <name evidence="2" type="ORF">AVDCRST_MAG85-3377</name>
</gene>
<feature type="domain" description="ChsH2 rubredoxin-like zinc ribbon" evidence="1">
    <location>
        <begin position="9"/>
        <end position="34"/>
    </location>
</feature>
<dbReference type="PANTHER" id="PTHR34075:SF5">
    <property type="entry name" value="BLR3430 PROTEIN"/>
    <property type="match status" value="1"/>
</dbReference>
<dbReference type="AlphaFoldDB" id="A0A6J4TPI3"/>
<evidence type="ECO:0000313" key="2">
    <source>
        <dbReference type="EMBL" id="CAA9527533.1"/>
    </source>
</evidence>
<dbReference type="SUPFAM" id="SSF50249">
    <property type="entry name" value="Nucleic acid-binding proteins"/>
    <property type="match status" value="1"/>
</dbReference>
<organism evidence="2">
    <name type="scientific">uncultured Solirubrobacteraceae bacterium</name>
    <dbReference type="NCBI Taxonomy" id="1162706"/>
    <lineage>
        <taxon>Bacteria</taxon>
        <taxon>Bacillati</taxon>
        <taxon>Actinomycetota</taxon>
        <taxon>Thermoleophilia</taxon>
        <taxon>Solirubrobacterales</taxon>
        <taxon>Solirubrobacteraceae</taxon>
        <taxon>environmental samples</taxon>
    </lineage>
</organism>
<protein>
    <recommendedName>
        <fullName evidence="1">ChsH2 rubredoxin-like zinc ribbon domain-containing protein</fullName>
    </recommendedName>
</protein>